<feature type="region of interest" description="Disordered" evidence="1">
    <location>
        <begin position="32"/>
        <end position="117"/>
    </location>
</feature>
<evidence type="ECO:0000256" key="3">
    <source>
        <dbReference type="SAM" id="SignalP"/>
    </source>
</evidence>
<keyword evidence="3" id="KW-0732">Signal</keyword>
<sequence>MSHRGAPLRSRSRLACLILAVGLSVGVLAPGAAASTSTPEPTVTATATATPTPTVTPIPSATATATATATPTAAPTPTADPTATAAPTPTETATTEPTAEPAPASPAPSGEQTAAPALSDSEALDACLAANGGTVARDVLGEVSVTLSGASPLVSIPPFDVADCLDRAEVRVWNLDYERPTESGYTLELLGVFPVEGTEFRGVTYGYGALPAGDQGVLVTVAGFVGAAESPFEPIGDEVRLDVPVETPGAPDADSEAYAACVASNGGQVVVSQSGEVTASTTNGIMTVVVPAIETVDCLDSVTLVIWAADYDRPTEDHPFIAVRLDEIAIASPFYGGGTFSYPVTTGHIDAMVTVVGALGTAQGGLEYVTYRAHVTQPGEITTTTASTTTRGGTRGGPTLASTGVETAGVASGAAALLALGLVSLVMTRRRRAAQQ</sequence>
<dbReference type="EMBL" id="FXBM01000002">
    <property type="protein sequence ID" value="SMH45511.1"/>
    <property type="molecule type" value="Genomic_DNA"/>
</dbReference>
<evidence type="ECO:0000256" key="1">
    <source>
        <dbReference type="SAM" id="MobiDB-lite"/>
    </source>
</evidence>
<accession>A0A1X7P6G9</accession>
<proteinExistence type="predicted"/>
<keyword evidence="2" id="KW-0472">Membrane</keyword>
<reference evidence="5" key="1">
    <citation type="submission" date="2017-04" db="EMBL/GenBank/DDBJ databases">
        <authorList>
            <person name="Varghese N."/>
            <person name="Submissions S."/>
        </authorList>
    </citation>
    <scope>NUCLEOTIDE SEQUENCE [LARGE SCALE GENOMIC DNA]</scope>
    <source>
        <strain evidence="5">VKM Ac-2121</strain>
    </source>
</reference>
<dbReference type="RefSeq" id="WP_165759619.1">
    <property type="nucleotide sequence ID" value="NZ_FXBM01000002.1"/>
</dbReference>
<evidence type="ECO:0000256" key="2">
    <source>
        <dbReference type="SAM" id="Phobius"/>
    </source>
</evidence>
<name>A0A1X7P6G9_9MICO</name>
<gene>
    <name evidence="4" type="ORF">SAMN06295885_2552</name>
</gene>
<keyword evidence="5" id="KW-1185">Reference proteome</keyword>
<keyword evidence="2" id="KW-1133">Transmembrane helix</keyword>
<evidence type="ECO:0000313" key="5">
    <source>
        <dbReference type="Proteomes" id="UP000193711"/>
    </source>
</evidence>
<evidence type="ECO:0008006" key="6">
    <source>
        <dbReference type="Google" id="ProtNLM"/>
    </source>
</evidence>
<protein>
    <recommendedName>
        <fullName evidence="6">LPXTG-motif cell wall anchor domain-containing protein</fullName>
    </recommendedName>
</protein>
<dbReference type="Proteomes" id="UP000193711">
    <property type="component" value="Unassembled WGS sequence"/>
</dbReference>
<feature type="transmembrane region" description="Helical" evidence="2">
    <location>
        <begin position="408"/>
        <end position="427"/>
    </location>
</feature>
<feature type="chain" id="PRO_5039397837" description="LPXTG-motif cell wall anchor domain-containing protein" evidence="3">
    <location>
        <begin position="30"/>
        <end position="436"/>
    </location>
</feature>
<feature type="compositionally biased region" description="Low complexity" evidence="1">
    <location>
        <begin position="32"/>
        <end position="102"/>
    </location>
</feature>
<dbReference type="STRING" id="1891671.SAMN06295885_2552"/>
<organism evidence="4 5">
    <name type="scientific">Rathayibacter oskolensis</name>
    <dbReference type="NCBI Taxonomy" id="1891671"/>
    <lineage>
        <taxon>Bacteria</taxon>
        <taxon>Bacillati</taxon>
        <taxon>Actinomycetota</taxon>
        <taxon>Actinomycetes</taxon>
        <taxon>Micrococcales</taxon>
        <taxon>Microbacteriaceae</taxon>
        <taxon>Rathayibacter</taxon>
    </lineage>
</organism>
<feature type="signal peptide" evidence="3">
    <location>
        <begin position="1"/>
        <end position="29"/>
    </location>
</feature>
<evidence type="ECO:0000313" key="4">
    <source>
        <dbReference type="EMBL" id="SMH45511.1"/>
    </source>
</evidence>
<keyword evidence="2" id="KW-0812">Transmembrane</keyword>
<dbReference type="AlphaFoldDB" id="A0A1X7P6G9"/>